<evidence type="ECO:0000313" key="3">
    <source>
        <dbReference type="Proteomes" id="UP000041254"/>
    </source>
</evidence>
<accession>A0A0G4EK51</accession>
<dbReference type="InterPro" id="IPR002110">
    <property type="entry name" value="Ankyrin_rpt"/>
</dbReference>
<gene>
    <name evidence="2" type="ORF">Vbra_3922</name>
</gene>
<dbReference type="Pfam" id="PF00023">
    <property type="entry name" value="Ank"/>
    <property type="match status" value="1"/>
</dbReference>
<reference evidence="2 3" key="1">
    <citation type="submission" date="2014-11" db="EMBL/GenBank/DDBJ databases">
        <authorList>
            <person name="Zhu J."/>
            <person name="Qi W."/>
            <person name="Song R."/>
        </authorList>
    </citation>
    <scope>NUCLEOTIDE SEQUENCE [LARGE SCALE GENOMIC DNA]</scope>
</reference>
<dbReference type="VEuPathDB" id="CryptoDB:Vbra_3922"/>
<protein>
    <submittedName>
        <fullName evidence="2">Uncharacterized protein</fullName>
    </submittedName>
</protein>
<feature type="repeat" description="ANK" evidence="1">
    <location>
        <begin position="150"/>
        <end position="174"/>
    </location>
</feature>
<proteinExistence type="predicted"/>
<dbReference type="STRING" id="1169540.A0A0G4EK51"/>
<dbReference type="PhylomeDB" id="A0A0G4EK51"/>
<name>A0A0G4EK51_VITBC</name>
<evidence type="ECO:0000256" key="1">
    <source>
        <dbReference type="PROSITE-ProRule" id="PRU00023"/>
    </source>
</evidence>
<dbReference type="AlphaFoldDB" id="A0A0G4EK51"/>
<dbReference type="PANTHER" id="PTHR24121">
    <property type="entry name" value="NO MECHANORECEPTOR POTENTIAL C, ISOFORM D-RELATED"/>
    <property type="match status" value="1"/>
</dbReference>
<evidence type="ECO:0000313" key="2">
    <source>
        <dbReference type="EMBL" id="CEL96929.1"/>
    </source>
</evidence>
<dbReference type="PROSITE" id="PS50297">
    <property type="entry name" value="ANK_REP_REGION"/>
    <property type="match status" value="3"/>
</dbReference>
<dbReference type="SUPFAM" id="SSF48403">
    <property type="entry name" value="Ankyrin repeat"/>
    <property type="match status" value="2"/>
</dbReference>
<feature type="repeat" description="ANK" evidence="1">
    <location>
        <begin position="397"/>
        <end position="421"/>
    </location>
</feature>
<dbReference type="Proteomes" id="UP000041254">
    <property type="component" value="Unassembled WGS sequence"/>
</dbReference>
<dbReference type="PANTHER" id="PTHR24121:SF21">
    <property type="entry name" value="ANKYRIN REPEAT FAMILY PROTEIN"/>
    <property type="match status" value="1"/>
</dbReference>
<dbReference type="Gene3D" id="1.25.40.20">
    <property type="entry name" value="Ankyrin repeat-containing domain"/>
    <property type="match status" value="2"/>
</dbReference>
<dbReference type="InterPro" id="IPR036770">
    <property type="entry name" value="Ankyrin_rpt-contain_sf"/>
</dbReference>
<dbReference type="SMART" id="SM00248">
    <property type="entry name" value="ANK"/>
    <property type="match status" value="8"/>
</dbReference>
<dbReference type="Pfam" id="PF12796">
    <property type="entry name" value="Ank_2"/>
    <property type="match status" value="3"/>
</dbReference>
<organism evidence="2 3">
    <name type="scientific">Vitrella brassicaformis (strain CCMP3155)</name>
    <dbReference type="NCBI Taxonomy" id="1169540"/>
    <lineage>
        <taxon>Eukaryota</taxon>
        <taxon>Sar</taxon>
        <taxon>Alveolata</taxon>
        <taxon>Colpodellida</taxon>
        <taxon>Vitrellaceae</taxon>
        <taxon>Vitrella</taxon>
    </lineage>
</organism>
<keyword evidence="1" id="KW-0040">ANK repeat</keyword>
<dbReference type="PROSITE" id="PS50088">
    <property type="entry name" value="ANK_REPEAT"/>
    <property type="match status" value="3"/>
</dbReference>
<sequence length="455" mass="50178">MAVEAEAGIYIDIFDAVKAGSVDSVTALMDRDGTQILKKRDKREFTPFIAAAKDGQVEAMKVMYERCSSPELLQQTTQNDGTATYWAAMNCHLAAVNQLLDWGGPKLLSARGGARRFSPFMRAAENGHLDVLKSMYGKGGKGLLIQQDNAGQTALHVAVYKGEDAVVAQLLQWGGPSLLRIKDDSGETPWQYANRSPAIQGMFEICTEVPKKAVDVVLRQIKRRNIFAAVKAGDLTSVTQLMKLHGPETVEKRESGCEPCWYRTCACYLDGLYGMTPFLFASRKGHVEIINHMYSKAGLPILLQRGAGGWSAVHLAAMEGHQKAVAWLLEVGGFDLLTFRTTMFGCTPLHCAAMRGSAGVVETMLHFLEGTELLETKAAFKSITPFIFAVCYGHIDEGDTPLHYAVRAEQYRAVAQLMEWGGPILLEIKNNDGRTAWDKAPFFGRIRGVMKKYRQ</sequence>
<keyword evidence="3" id="KW-1185">Reference proteome</keyword>
<dbReference type="OrthoDB" id="1577640at2759"/>
<dbReference type="InParanoid" id="A0A0G4EK51"/>
<feature type="repeat" description="ANK" evidence="1">
    <location>
        <begin position="308"/>
        <end position="332"/>
    </location>
</feature>
<dbReference type="EMBL" id="CDMY01000249">
    <property type="protein sequence ID" value="CEL96929.1"/>
    <property type="molecule type" value="Genomic_DNA"/>
</dbReference>